<comment type="caution">
    <text evidence="6">The sequence shown here is derived from an EMBL/GenBank/DDBJ whole genome shotgun (WGS) entry which is preliminary data.</text>
</comment>
<keyword evidence="1" id="KW-0805">Transcription regulation</keyword>
<dbReference type="Pfam" id="PF00440">
    <property type="entry name" value="TetR_N"/>
    <property type="match status" value="1"/>
</dbReference>
<accession>A0A0R1HVL3</accession>
<dbReference type="PATRIC" id="fig|1302272.5.peg.2143"/>
<sequence>MMKKSEAQRTLILKTARELFAKKGYNATTTRQISRTAKTAEGLLYYYFPHGKQEILETIVQSGVSHRLSLFKAAEVKAEGQSLTQQIMGIFEALCDAFQSEASYQSFIITIRERSVLSGTQAEWITQAIEMVGNHLSHLLATDQAYAGLPDQTRLNLASIIAAIFQKVFYDELLIRNLQTISPAARQTVAHELACLFQMMPRASS</sequence>
<dbReference type="GO" id="GO:0000976">
    <property type="term" value="F:transcription cis-regulatory region binding"/>
    <property type="evidence" value="ECO:0007669"/>
    <property type="project" value="TreeGrafter"/>
</dbReference>
<dbReference type="STRING" id="1302272.FC96_GL002097"/>
<organism evidence="6 7">
    <name type="scientific">Secundilactobacillus kimchicus JCM 15530</name>
    <dbReference type="NCBI Taxonomy" id="1302272"/>
    <lineage>
        <taxon>Bacteria</taxon>
        <taxon>Bacillati</taxon>
        <taxon>Bacillota</taxon>
        <taxon>Bacilli</taxon>
        <taxon>Lactobacillales</taxon>
        <taxon>Lactobacillaceae</taxon>
        <taxon>Secundilactobacillus</taxon>
    </lineage>
</organism>
<dbReference type="InterPro" id="IPR001647">
    <property type="entry name" value="HTH_TetR"/>
</dbReference>
<evidence type="ECO:0000256" key="1">
    <source>
        <dbReference type="ARBA" id="ARBA00023015"/>
    </source>
</evidence>
<proteinExistence type="predicted"/>
<keyword evidence="7" id="KW-1185">Reference proteome</keyword>
<evidence type="ECO:0000256" key="3">
    <source>
        <dbReference type="ARBA" id="ARBA00023163"/>
    </source>
</evidence>
<dbReference type="Gene3D" id="1.10.357.10">
    <property type="entry name" value="Tetracycline Repressor, domain 2"/>
    <property type="match status" value="1"/>
</dbReference>
<keyword evidence="3" id="KW-0804">Transcription</keyword>
<dbReference type="InterPro" id="IPR050109">
    <property type="entry name" value="HTH-type_TetR-like_transc_reg"/>
</dbReference>
<dbReference type="GO" id="GO:0003700">
    <property type="term" value="F:DNA-binding transcription factor activity"/>
    <property type="evidence" value="ECO:0007669"/>
    <property type="project" value="TreeGrafter"/>
</dbReference>
<dbReference type="PROSITE" id="PS50977">
    <property type="entry name" value="HTH_TETR_2"/>
    <property type="match status" value="1"/>
</dbReference>
<feature type="DNA-binding region" description="H-T-H motif" evidence="4">
    <location>
        <begin position="29"/>
        <end position="48"/>
    </location>
</feature>
<keyword evidence="2 4" id="KW-0238">DNA-binding</keyword>
<feature type="domain" description="HTH tetR-type" evidence="5">
    <location>
        <begin position="6"/>
        <end position="66"/>
    </location>
</feature>
<dbReference type="Proteomes" id="UP000050911">
    <property type="component" value="Unassembled WGS sequence"/>
</dbReference>
<evidence type="ECO:0000256" key="2">
    <source>
        <dbReference type="ARBA" id="ARBA00023125"/>
    </source>
</evidence>
<dbReference type="AlphaFoldDB" id="A0A0R1HVL3"/>
<name>A0A0R1HVL3_9LACO</name>
<dbReference type="PANTHER" id="PTHR30055">
    <property type="entry name" value="HTH-TYPE TRANSCRIPTIONAL REGULATOR RUTR"/>
    <property type="match status" value="1"/>
</dbReference>
<protein>
    <recommendedName>
        <fullName evidence="5">HTH tetR-type domain-containing protein</fullName>
    </recommendedName>
</protein>
<evidence type="ECO:0000256" key="4">
    <source>
        <dbReference type="PROSITE-ProRule" id="PRU00335"/>
    </source>
</evidence>
<dbReference type="PRINTS" id="PR00455">
    <property type="entry name" value="HTHTETR"/>
</dbReference>
<evidence type="ECO:0000259" key="5">
    <source>
        <dbReference type="PROSITE" id="PS50977"/>
    </source>
</evidence>
<dbReference type="OrthoDB" id="9814200at2"/>
<reference evidence="6 7" key="1">
    <citation type="journal article" date="2015" name="Genome Announc.">
        <title>Expanding the biotechnology potential of lactobacilli through comparative genomics of 213 strains and associated genera.</title>
        <authorList>
            <person name="Sun Z."/>
            <person name="Harris H.M."/>
            <person name="McCann A."/>
            <person name="Guo C."/>
            <person name="Argimon S."/>
            <person name="Zhang W."/>
            <person name="Yang X."/>
            <person name="Jeffery I.B."/>
            <person name="Cooney J.C."/>
            <person name="Kagawa T.F."/>
            <person name="Liu W."/>
            <person name="Song Y."/>
            <person name="Salvetti E."/>
            <person name="Wrobel A."/>
            <person name="Rasinkangas P."/>
            <person name="Parkhill J."/>
            <person name="Rea M.C."/>
            <person name="O'Sullivan O."/>
            <person name="Ritari J."/>
            <person name="Douillard F.P."/>
            <person name="Paul Ross R."/>
            <person name="Yang R."/>
            <person name="Briner A.E."/>
            <person name="Felis G.E."/>
            <person name="de Vos W.M."/>
            <person name="Barrangou R."/>
            <person name="Klaenhammer T.R."/>
            <person name="Caufield P.W."/>
            <person name="Cui Y."/>
            <person name="Zhang H."/>
            <person name="O'Toole P.W."/>
        </authorList>
    </citation>
    <scope>NUCLEOTIDE SEQUENCE [LARGE SCALE GENOMIC DNA]</scope>
    <source>
        <strain evidence="6 7">JCM 15530</strain>
    </source>
</reference>
<evidence type="ECO:0000313" key="6">
    <source>
        <dbReference type="EMBL" id="KRK47892.1"/>
    </source>
</evidence>
<dbReference type="InterPro" id="IPR009057">
    <property type="entry name" value="Homeodomain-like_sf"/>
</dbReference>
<dbReference type="EMBL" id="AZCX01000005">
    <property type="protein sequence ID" value="KRK47892.1"/>
    <property type="molecule type" value="Genomic_DNA"/>
</dbReference>
<dbReference type="SUPFAM" id="SSF46689">
    <property type="entry name" value="Homeodomain-like"/>
    <property type="match status" value="1"/>
</dbReference>
<gene>
    <name evidence="6" type="ORF">FC96_GL002097</name>
</gene>
<dbReference type="PANTHER" id="PTHR30055:SF234">
    <property type="entry name" value="HTH-TYPE TRANSCRIPTIONAL REGULATOR BETI"/>
    <property type="match status" value="1"/>
</dbReference>
<evidence type="ECO:0000313" key="7">
    <source>
        <dbReference type="Proteomes" id="UP000050911"/>
    </source>
</evidence>